<evidence type="ECO:0000256" key="9">
    <source>
        <dbReference type="ARBA" id="ARBA00023212"/>
    </source>
</evidence>
<keyword evidence="8" id="KW-0325">Glycoprotein</keyword>
<evidence type="ECO:0000256" key="8">
    <source>
        <dbReference type="ARBA" id="ARBA00023180"/>
    </source>
</evidence>
<evidence type="ECO:0000256" key="4">
    <source>
        <dbReference type="ARBA" id="ARBA00022490"/>
    </source>
</evidence>
<evidence type="ECO:0000256" key="3">
    <source>
        <dbReference type="ARBA" id="ARBA00005585"/>
    </source>
</evidence>
<feature type="transmembrane region" description="Helical" evidence="10">
    <location>
        <begin position="468"/>
        <end position="492"/>
    </location>
</feature>
<keyword evidence="12" id="KW-1185">Reference proteome</keyword>
<protein>
    <submittedName>
        <fullName evidence="13">SSD domain-containing protein</fullName>
    </submittedName>
</protein>
<organism evidence="12 13">
    <name type="scientific">Meloidogyne javanica</name>
    <name type="common">Root-knot nematode worm</name>
    <dbReference type="NCBI Taxonomy" id="6303"/>
    <lineage>
        <taxon>Eukaryota</taxon>
        <taxon>Metazoa</taxon>
        <taxon>Ecdysozoa</taxon>
        <taxon>Nematoda</taxon>
        <taxon>Chromadorea</taxon>
        <taxon>Rhabditida</taxon>
        <taxon>Tylenchina</taxon>
        <taxon>Tylenchomorpha</taxon>
        <taxon>Tylenchoidea</taxon>
        <taxon>Meloidogynidae</taxon>
        <taxon>Meloidogyninae</taxon>
        <taxon>Meloidogyne</taxon>
        <taxon>Meloidogyne incognita group</taxon>
    </lineage>
</organism>
<dbReference type="InterPro" id="IPR016024">
    <property type="entry name" value="ARM-type_fold"/>
</dbReference>
<keyword evidence="6 10" id="KW-1133">Transmembrane helix</keyword>
<feature type="transmembrane region" description="Helical" evidence="10">
    <location>
        <begin position="214"/>
        <end position="239"/>
    </location>
</feature>
<dbReference type="PROSITE" id="PS50156">
    <property type="entry name" value="SSD"/>
    <property type="match status" value="1"/>
</dbReference>
<evidence type="ECO:0000313" key="12">
    <source>
        <dbReference type="Proteomes" id="UP000887561"/>
    </source>
</evidence>
<dbReference type="InterPro" id="IPR011989">
    <property type="entry name" value="ARM-like"/>
</dbReference>
<evidence type="ECO:0000259" key="11">
    <source>
        <dbReference type="PROSITE" id="PS50156"/>
    </source>
</evidence>
<evidence type="ECO:0000256" key="10">
    <source>
        <dbReference type="SAM" id="Phobius"/>
    </source>
</evidence>
<dbReference type="SMART" id="SM01349">
    <property type="entry name" value="TOG"/>
    <property type="match status" value="2"/>
</dbReference>
<accession>A0A915N0C3</accession>
<evidence type="ECO:0000256" key="5">
    <source>
        <dbReference type="ARBA" id="ARBA00022692"/>
    </source>
</evidence>
<keyword evidence="5 10" id="KW-0812">Transmembrane</keyword>
<reference evidence="13" key="1">
    <citation type="submission" date="2022-11" db="UniProtKB">
        <authorList>
            <consortium name="WormBaseParasite"/>
        </authorList>
    </citation>
    <scope>IDENTIFICATION</scope>
</reference>
<evidence type="ECO:0000256" key="1">
    <source>
        <dbReference type="ARBA" id="ARBA00004141"/>
    </source>
</evidence>
<name>A0A915N0C3_MELJA</name>
<dbReference type="InterPro" id="IPR000731">
    <property type="entry name" value="SSD"/>
</dbReference>
<evidence type="ECO:0000313" key="13">
    <source>
        <dbReference type="WBParaSite" id="scaffold6006_cov297.g10299"/>
    </source>
</evidence>
<dbReference type="GO" id="GO:0006897">
    <property type="term" value="P:endocytosis"/>
    <property type="evidence" value="ECO:0007669"/>
    <property type="project" value="TreeGrafter"/>
</dbReference>
<feature type="transmembrane region" description="Helical" evidence="10">
    <location>
        <begin position="440"/>
        <end position="461"/>
    </location>
</feature>
<dbReference type="Gene3D" id="1.25.10.10">
    <property type="entry name" value="Leucine-rich Repeat Variant"/>
    <property type="match status" value="2"/>
</dbReference>
<dbReference type="InterPro" id="IPR003392">
    <property type="entry name" value="PTHD_SSD"/>
</dbReference>
<keyword evidence="9" id="KW-0206">Cytoskeleton</keyword>
<evidence type="ECO:0000256" key="6">
    <source>
        <dbReference type="ARBA" id="ARBA00022989"/>
    </source>
</evidence>
<dbReference type="GO" id="GO:0030659">
    <property type="term" value="C:cytoplasmic vesicle membrane"/>
    <property type="evidence" value="ECO:0007669"/>
    <property type="project" value="TreeGrafter"/>
</dbReference>
<dbReference type="WBParaSite" id="scaffold6006_cov297.g10299">
    <property type="protein sequence ID" value="scaffold6006_cov297.g10299"/>
    <property type="gene ID" value="scaffold6006_cov297.g10299"/>
</dbReference>
<keyword evidence="4" id="KW-0963">Cytoplasm</keyword>
<feature type="domain" description="SSD" evidence="11">
    <location>
        <begin position="73"/>
        <end position="242"/>
    </location>
</feature>
<dbReference type="Pfam" id="PF02460">
    <property type="entry name" value="Patched"/>
    <property type="match status" value="1"/>
</dbReference>
<keyword evidence="7 10" id="KW-0472">Membrane</keyword>
<dbReference type="GO" id="GO:0018996">
    <property type="term" value="P:molting cycle, collagen and cuticulin-based cuticle"/>
    <property type="evidence" value="ECO:0007669"/>
    <property type="project" value="TreeGrafter"/>
</dbReference>
<comment type="subcellular location">
    <subcellularLocation>
        <location evidence="2">Cytoplasm</location>
        <location evidence="2">Cytoskeleton</location>
    </subcellularLocation>
    <subcellularLocation>
        <location evidence="1">Membrane</location>
        <topology evidence="1">Multi-pass membrane protein</topology>
    </subcellularLocation>
</comment>
<feature type="transmembrane region" description="Helical" evidence="10">
    <location>
        <begin position="182"/>
        <end position="208"/>
    </location>
</feature>
<sequence>MAKVEMVALIYKAERVGGWSDDEVKNWQLSVSKYFDKGDFNSSLIRVLSVSTAYVEVEVVRAGLTMLPFIIVGFVIMLCCSSVFVLLSASYMNQFNYKRLWLALMACLCPLMASGTALGLLFLFGVRFGTVLCVTPFLVLAIGVDDAYLMIHAWQRIKSKEKEINSRGIIETIKERVTKRMALVLVDTGPAILISALTNICADAIGSFTGSPEITLLCMGSMAAITVDFIYQVTFYAYFIYIKFTKLSIIAQIDHYREQQIVPFFTMATIFVNNPGNLSNPSQIQRLNKLVNEMESLPESWGSSSTNYFIRDLSDFLGEESLNDLNNELINEFLKWPENKHWKAFIRTDGENGTLKRFFFTTAYHGESLKEWAERANLQNKWRDIIDKYSDLNATVFNDEGLFLDLINNMPTDAWQSALATLICMTTICALFMGGEWRTVILAGISIGSIILGTLGILAWMDITMDPIMMAALVISIGFSIDIPAHVSYHFYSSGKLVDYLRFKNWETLINEKNGAGTFVPHSPIFTMFITEQLNNDVWELLEPKDIHSQIPQNFYKLLADEKWQERMKGLELLFKLLTDSKRIADDPAHKQLIASLGKVLASDSNINCASLSAKCLCLIAQGLRFGFSPYSAGLAPICFDKFKEKKATLKEPLSILVDALFLASSKNLTALTQTIIEFATKPNPSQKSQLDLALYRLLRSLPAKHLPKGFVKELVPILCEHCLGSDPQVRDSSCAALGALQKCAGEQVVLTFLTQNVATDERKMIKIKEFKVKAEKEDAELGKKAALLTSSNENIQIKSAHSSTEQLNVKENDVWELLEPKDIHSQIPPEFYKLLADEKWQERMKGLELLFKLLNDCKRIADDPAHKQLIASLGKVLASDSNINCASLSAKCLCLIAQGLRFGFSPYSAGLAPICFDKFKEKKATLKEPLSVLVDALFFSTIKNLHLITPFILEFATKPNPSQKSQLDLALYRLLRSLPAKHLPKGFVKELVPILCEHCLGSDPQVRDSSCAALGALQKCAGEQVVLTFLTQHVATDERKMSKIGEYYQKVKDIPNLHLPANVANKDSETVFPEASICLNKSSIKDKTFANNKNLTKNNKNVRPSTTCLTQRTASSINSTTIKPTMPTSRQILFRPVSAQPPQMTPTTKRTMCFAYPNTPSGSRIPRITNLKK</sequence>
<feature type="transmembrane region" description="Helical" evidence="10">
    <location>
        <begin position="128"/>
        <end position="151"/>
    </location>
</feature>
<feature type="transmembrane region" description="Helical" evidence="10">
    <location>
        <begin position="66"/>
        <end position="88"/>
    </location>
</feature>
<feature type="transmembrane region" description="Helical" evidence="10">
    <location>
        <begin position="100"/>
        <end position="122"/>
    </location>
</feature>
<evidence type="ECO:0000256" key="7">
    <source>
        <dbReference type="ARBA" id="ARBA00023136"/>
    </source>
</evidence>
<dbReference type="GO" id="GO:0005886">
    <property type="term" value="C:plasma membrane"/>
    <property type="evidence" value="ECO:0007669"/>
    <property type="project" value="TreeGrafter"/>
</dbReference>
<evidence type="ECO:0000256" key="2">
    <source>
        <dbReference type="ARBA" id="ARBA00004245"/>
    </source>
</evidence>
<proteinExistence type="inferred from homology"/>
<dbReference type="GO" id="GO:0005856">
    <property type="term" value="C:cytoskeleton"/>
    <property type="evidence" value="ECO:0007669"/>
    <property type="project" value="UniProtKB-SubCell"/>
</dbReference>
<dbReference type="Proteomes" id="UP000887561">
    <property type="component" value="Unplaced"/>
</dbReference>
<dbReference type="AlphaFoldDB" id="A0A915N0C3"/>
<dbReference type="GO" id="GO:0000226">
    <property type="term" value="P:microtubule cytoskeleton organization"/>
    <property type="evidence" value="ECO:0007669"/>
    <property type="project" value="UniProtKB-ARBA"/>
</dbReference>
<feature type="transmembrane region" description="Helical" evidence="10">
    <location>
        <begin position="414"/>
        <end position="434"/>
    </location>
</feature>
<dbReference type="FunFam" id="1.25.10.10:FF:000019">
    <property type="entry name" value="Cytoskeleton-associated protein 5"/>
    <property type="match status" value="2"/>
</dbReference>
<dbReference type="SUPFAM" id="SSF48371">
    <property type="entry name" value="ARM repeat"/>
    <property type="match status" value="1"/>
</dbReference>
<dbReference type="SUPFAM" id="SSF82866">
    <property type="entry name" value="Multidrug efflux transporter AcrB transmembrane domain"/>
    <property type="match status" value="2"/>
</dbReference>
<dbReference type="InterPro" id="IPR034085">
    <property type="entry name" value="TOG"/>
</dbReference>
<dbReference type="PANTHER" id="PTHR10796">
    <property type="entry name" value="PATCHED-RELATED"/>
    <property type="match status" value="1"/>
</dbReference>
<comment type="similarity">
    <text evidence="3">Belongs to the patched family.</text>
</comment>
<dbReference type="PANTHER" id="PTHR10796:SF88">
    <property type="entry name" value="SSD DOMAIN-CONTAINING PROTEIN"/>
    <property type="match status" value="1"/>
</dbReference>
<dbReference type="InterPro" id="IPR051697">
    <property type="entry name" value="Patched_domain-protein"/>
</dbReference>
<dbReference type="Gene3D" id="1.20.1640.10">
    <property type="entry name" value="Multidrug efflux transporter AcrB transmembrane domain"/>
    <property type="match status" value="2"/>
</dbReference>